<dbReference type="GO" id="GO:0000785">
    <property type="term" value="C:chromatin"/>
    <property type="evidence" value="ECO:0007669"/>
    <property type="project" value="TreeGrafter"/>
</dbReference>
<keyword evidence="7" id="KW-0539">Nucleus</keyword>
<keyword evidence="8" id="KW-0131">Cell cycle</keyword>
<evidence type="ECO:0000256" key="8">
    <source>
        <dbReference type="ARBA" id="ARBA00023306"/>
    </source>
</evidence>
<dbReference type="GO" id="GO:0008270">
    <property type="term" value="F:zinc ion binding"/>
    <property type="evidence" value="ECO:0007669"/>
    <property type="project" value="UniProtKB-KW"/>
</dbReference>
<keyword evidence="9" id="KW-0012">Acyltransferase</keyword>
<dbReference type="GO" id="GO:0007064">
    <property type="term" value="P:mitotic sister chromatid cohesion"/>
    <property type="evidence" value="ECO:0007669"/>
    <property type="project" value="TreeGrafter"/>
</dbReference>
<keyword evidence="14" id="KW-1185">Reference proteome</keyword>
<dbReference type="Pfam" id="PF13880">
    <property type="entry name" value="Acetyltransf_13"/>
    <property type="match status" value="1"/>
</dbReference>
<organism evidence="13 14">
    <name type="scientific">Acropora cervicornis</name>
    <name type="common">Staghorn coral</name>
    <dbReference type="NCBI Taxonomy" id="6130"/>
    <lineage>
        <taxon>Eukaryota</taxon>
        <taxon>Metazoa</taxon>
        <taxon>Cnidaria</taxon>
        <taxon>Anthozoa</taxon>
        <taxon>Hexacorallia</taxon>
        <taxon>Scleractinia</taxon>
        <taxon>Astrocoeniina</taxon>
        <taxon>Acroporidae</taxon>
        <taxon>Acropora</taxon>
    </lineage>
</organism>
<evidence type="ECO:0000256" key="4">
    <source>
        <dbReference type="ARBA" id="ARBA00022723"/>
    </source>
</evidence>
<dbReference type="Pfam" id="PF13878">
    <property type="entry name" value="zf-C2H2_3"/>
    <property type="match status" value="1"/>
</dbReference>
<keyword evidence="6" id="KW-0862">Zinc</keyword>
<dbReference type="GO" id="GO:0005634">
    <property type="term" value="C:nucleus"/>
    <property type="evidence" value="ECO:0007669"/>
    <property type="project" value="UniProtKB-SubCell"/>
</dbReference>
<dbReference type="PANTHER" id="PTHR45884">
    <property type="entry name" value="N-ACETYLTRANSFERASE ECO"/>
    <property type="match status" value="1"/>
</dbReference>
<keyword evidence="4" id="KW-0479">Metal-binding</keyword>
<dbReference type="AlphaFoldDB" id="A0AAD9UXU8"/>
<sequence length="640" mass="70535">MAKEDSNVLTHVDLLTDIDCNFNNKSKAFRKDCHDMEMNDVSHQEFNGSMVVKEENVCLEVNDIKFPSNGFKPVNFYSSRKQDLTPSVKMLGRNAKELISEENVIADKQSCARGKRKCEKQDNLSGIKKRQRTSNLERQCSPGGNPKHGTIEICCNTMKKESLFNDITSEKIGDKGMCEMVNSNSDERPAENGSLVSSTFQSGLQVKATDCSSWNGSQKSAFGEVSDMLTLNSDTLLSKLGKEESVSGPSPISPSLILVKHGNEYVFTKNNYSSDSDNYTSNSHKGNNKNCTITSSHAEGNNSSGLLSTNFNGKSSIPNSTDGSQSSLLYSLLSSNTDESDSTMKFSERDTDSSSAQSSPERQVPITKYFSRITGLRSRTRSAANEIPYSRVPSTQRSPDLKSSVTSPKSKKSGKKQEQMYLDLGQKDFGHVTCPTCGMVYTKAQPDDEAAHIRHHKSFVSGLRFAGWKNECVVKEYHDGRVLMVGPDAHPLHRRKIAEVRKVVDSELGFVADGPCGKFEAKTFLFISARKVVGCAVAVQIDQGYPVLPSPGKSSTPEKQIAAWCCSTTPQLAQCGISRIWVHSQHRRKKVATRLLDCVSLNFIYGCVIPRELVAFSDPTPDGKRLAKSYTGTAQFLVFR</sequence>
<comment type="similarity">
    <text evidence="2">Belongs to the acetyltransferase family. ECO subfamily.</text>
</comment>
<dbReference type="PANTHER" id="PTHR45884:SF2">
    <property type="entry name" value="N-ACETYLTRANSFERASE ECO"/>
    <property type="match status" value="1"/>
</dbReference>
<feature type="region of interest" description="Disordered" evidence="10">
    <location>
        <begin position="290"/>
        <end position="309"/>
    </location>
</feature>
<dbReference type="Proteomes" id="UP001249851">
    <property type="component" value="Unassembled WGS sequence"/>
</dbReference>
<accession>A0AAD9UXU8</accession>
<dbReference type="EMBL" id="JARQWQ010000075">
    <property type="protein sequence ID" value="KAK2553727.1"/>
    <property type="molecule type" value="Genomic_DNA"/>
</dbReference>
<name>A0AAD9UXU8_ACRCE</name>
<keyword evidence="5" id="KW-0863">Zinc-finger</keyword>
<dbReference type="GO" id="GO:0061733">
    <property type="term" value="F:protein-lysine-acetyltransferase activity"/>
    <property type="evidence" value="ECO:0007669"/>
    <property type="project" value="TreeGrafter"/>
</dbReference>
<gene>
    <name evidence="13" type="ORF">P5673_024956</name>
</gene>
<comment type="caution">
    <text evidence="13">The sequence shown here is derived from an EMBL/GenBank/DDBJ whole genome shotgun (WGS) entry which is preliminary data.</text>
</comment>
<reference evidence="13" key="2">
    <citation type="journal article" date="2023" name="Science">
        <title>Genomic signatures of disease resistance in endangered staghorn corals.</title>
        <authorList>
            <person name="Vollmer S.V."/>
            <person name="Selwyn J.D."/>
            <person name="Despard B.A."/>
            <person name="Roesel C.L."/>
        </authorList>
    </citation>
    <scope>NUCLEOTIDE SEQUENCE</scope>
    <source>
        <strain evidence="13">K2</strain>
    </source>
</reference>
<evidence type="ECO:0000313" key="13">
    <source>
        <dbReference type="EMBL" id="KAK2553727.1"/>
    </source>
</evidence>
<evidence type="ECO:0000256" key="2">
    <source>
        <dbReference type="ARBA" id="ARBA00005816"/>
    </source>
</evidence>
<evidence type="ECO:0000256" key="7">
    <source>
        <dbReference type="ARBA" id="ARBA00023242"/>
    </source>
</evidence>
<keyword evidence="3" id="KW-0808">Transferase</keyword>
<comment type="subcellular location">
    <subcellularLocation>
        <location evidence="1">Nucleus</location>
    </subcellularLocation>
</comment>
<feature type="domain" description="N-acetyltransferase ESCO zinc-finger" evidence="11">
    <location>
        <begin position="419"/>
        <end position="457"/>
    </location>
</feature>
<evidence type="ECO:0000256" key="5">
    <source>
        <dbReference type="ARBA" id="ARBA00022771"/>
    </source>
</evidence>
<protein>
    <submittedName>
        <fullName evidence="13">N-acetyltransferase ESCO1</fullName>
    </submittedName>
</protein>
<evidence type="ECO:0000313" key="14">
    <source>
        <dbReference type="Proteomes" id="UP001249851"/>
    </source>
</evidence>
<dbReference type="InterPro" id="IPR028009">
    <property type="entry name" value="ESCO_Acetyltransf_dom"/>
</dbReference>
<proteinExistence type="inferred from homology"/>
<evidence type="ECO:0000259" key="11">
    <source>
        <dbReference type="Pfam" id="PF13878"/>
    </source>
</evidence>
<dbReference type="InterPro" id="IPR028005">
    <property type="entry name" value="AcTrfase_ESCO_Znf_dom"/>
</dbReference>
<evidence type="ECO:0000256" key="6">
    <source>
        <dbReference type="ARBA" id="ARBA00022833"/>
    </source>
</evidence>
<evidence type="ECO:0000259" key="12">
    <source>
        <dbReference type="Pfam" id="PF13880"/>
    </source>
</evidence>
<evidence type="ECO:0000256" key="10">
    <source>
        <dbReference type="SAM" id="MobiDB-lite"/>
    </source>
</evidence>
<evidence type="ECO:0000256" key="9">
    <source>
        <dbReference type="ARBA" id="ARBA00023315"/>
    </source>
</evidence>
<feature type="region of interest" description="Disordered" evidence="10">
    <location>
        <begin position="339"/>
        <end position="417"/>
    </location>
</feature>
<reference evidence="13" key="1">
    <citation type="journal article" date="2023" name="G3 (Bethesda)">
        <title>Whole genome assembly and annotation of the endangered Caribbean coral Acropora cervicornis.</title>
        <authorList>
            <person name="Selwyn J.D."/>
            <person name="Vollmer S.V."/>
        </authorList>
    </citation>
    <scope>NUCLEOTIDE SEQUENCE</scope>
    <source>
        <strain evidence="13">K2</strain>
    </source>
</reference>
<evidence type="ECO:0000256" key="3">
    <source>
        <dbReference type="ARBA" id="ARBA00022679"/>
    </source>
</evidence>
<feature type="domain" description="N-acetyltransferase ESCO acetyl-transferase" evidence="12">
    <location>
        <begin position="573"/>
        <end position="639"/>
    </location>
</feature>
<evidence type="ECO:0000256" key="1">
    <source>
        <dbReference type="ARBA" id="ARBA00004123"/>
    </source>
</evidence>